<dbReference type="Gene3D" id="3.10.450.40">
    <property type="match status" value="1"/>
</dbReference>
<evidence type="ECO:0000313" key="2">
    <source>
        <dbReference type="EMBL" id="GAA3946131.1"/>
    </source>
</evidence>
<protein>
    <recommendedName>
        <fullName evidence="1">PepSY domain-containing protein</fullName>
    </recommendedName>
</protein>
<gene>
    <name evidence="2" type="ORF">GCM10022278_01630</name>
</gene>
<comment type="caution">
    <text evidence="2">The sequence shown here is derived from an EMBL/GenBank/DDBJ whole genome shotgun (WGS) entry which is preliminary data.</text>
</comment>
<name>A0ABP7NG49_9GAMM</name>
<dbReference type="Pfam" id="PF03413">
    <property type="entry name" value="PepSY"/>
    <property type="match status" value="1"/>
</dbReference>
<feature type="domain" description="PepSY" evidence="1">
    <location>
        <begin position="44"/>
        <end position="101"/>
    </location>
</feature>
<dbReference type="InterPro" id="IPR025711">
    <property type="entry name" value="PepSY"/>
</dbReference>
<dbReference type="EMBL" id="BAABBO010000001">
    <property type="protein sequence ID" value="GAA3946131.1"/>
    <property type="molecule type" value="Genomic_DNA"/>
</dbReference>
<sequence>MNEEVTMTNNLKGIVLATVCSTALLGATTALADKEDREALAAAKISLVEAIQAAEGANGGKAFDASIDDDSFEPEYEVSIIRDDRTYDVRVNAVSGEVIGEREDHDD</sequence>
<evidence type="ECO:0000313" key="3">
    <source>
        <dbReference type="Proteomes" id="UP001501337"/>
    </source>
</evidence>
<dbReference type="Proteomes" id="UP001501337">
    <property type="component" value="Unassembled WGS sequence"/>
</dbReference>
<keyword evidence="3" id="KW-1185">Reference proteome</keyword>
<accession>A0ABP7NG49</accession>
<proteinExistence type="predicted"/>
<evidence type="ECO:0000259" key="1">
    <source>
        <dbReference type="Pfam" id="PF03413"/>
    </source>
</evidence>
<reference evidence="3" key="1">
    <citation type="journal article" date="2019" name="Int. J. Syst. Evol. Microbiol.">
        <title>The Global Catalogue of Microorganisms (GCM) 10K type strain sequencing project: providing services to taxonomists for standard genome sequencing and annotation.</title>
        <authorList>
            <consortium name="The Broad Institute Genomics Platform"/>
            <consortium name="The Broad Institute Genome Sequencing Center for Infectious Disease"/>
            <person name="Wu L."/>
            <person name="Ma J."/>
        </authorList>
    </citation>
    <scope>NUCLEOTIDE SEQUENCE [LARGE SCALE GENOMIC DNA]</scope>
    <source>
        <strain evidence="3">JCM 17555</strain>
    </source>
</reference>
<organism evidence="2 3">
    <name type="scientific">Allohahella marinimesophila</name>
    <dbReference type="NCBI Taxonomy" id="1054972"/>
    <lineage>
        <taxon>Bacteria</taxon>
        <taxon>Pseudomonadati</taxon>
        <taxon>Pseudomonadota</taxon>
        <taxon>Gammaproteobacteria</taxon>
        <taxon>Oceanospirillales</taxon>
        <taxon>Hahellaceae</taxon>
        <taxon>Allohahella</taxon>
    </lineage>
</organism>